<dbReference type="InterPro" id="IPR029056">
    <property type="entry name" value="Ribokinase-like"/>
</dbReference>
<protein>
    <submittedName>
        <fullName evidence="1">Adenosine kinase 2 (AK 2) (Adenosine 5'-phosphotransferase 2)</fullName>
    </submittedName>
</protein>
<proteinExistence type="predicted"/>
<evidence type="ECO:0000313" key="1">
    <source>
        <dbReference type="EMBL" id="CAK9073073.1"/>
    </source>
</evidence>
<dbReference type="Gene3D" id="3.40.1190.20">
    <property type="match status" value="1"/>
</dbReference>
<reference evidence="1 2" key="1">
    <citation type="submission" date="2024-02" db="EMBL/GenBank/DDBJ databases">
        <authorList>
            <person name="Chen Y."/>
            <person name="Shah S."/>
            <person name="Dougan E. K."/>
            <person name="Thang M."/>
            <person name="Chan C."/>
        </authorList>
    </citation>
    <scope>NUCLEOTIDE SEQUENCE [LARGE SCALE GENOMIC DNA]</scope>
</reference>
<dbReference type="SUPFAM" id="SSF53613">
    <property type="entry name" value="Ribokinase-like"/>
    <property type="match status" value="1"/>
</dbReference>
<keyword evidence="1" id="KW-0418">Kinase</keyword>
<gene>
    <name evidence="1" type="ORF">SCF082_LOCUS35851</name>
</gene>
<dbReference type="SUPFAM" id="SSF48403">
    <property type="entry name" value="Ankyrin repeat"/>
    <property type="match status" value="1"/>
</dbReference>
<keyword evidence="2" id="KW-1185">Reference proteome</keyword>
<dbReference type="Pfam" id="PF00294">
    <property type="entry name" value="PfkB"/>
    <property type="match status" value="1"/>
</dbReference>
<dbReference type="PROSITE" id="PS00584">
    <property type="entry name" value="PFKB_KINASES_2"/>
    <property type="match status" value="1"/>
</dbReference>
<dbReference type="SMART" id="SM00248">
    <property type="entry name" value="ANK"/>
    <property type="match status" value="2"/>
</dbReference>
<dbReference type="PROSITE" id="PS50088">
    <property type="entry name" value="ANK_REPEAT"/>
    <property type="match status" value="2"/>
</dbReference>
<evidence type="ECO:0000313" key="2">
    <source>
        <dbReference type="Proteomes" id="UP001642464"/>
    </source>
</evidence>
<dbReference type="GO" id="GO:0016301">
    <property type="term" value="F:kinase activity"/>
    <property type="evidence" value="ECO:0007669"/>
    <property type="project" value="UniProtKB-KW"/>
</dbReference>
<dbReference type="InterPro" id="IPR011611">
    <property type="entry name" value="PfkB_dom"/>
</dbReference>
<dbReference type="PANTHER" id="PTHR45769:SF3">
    <property type="entry name" value="ADENOSINE KINASE"/>
    <property type="match status" value="1"/>
</dbReference>
<dbReference type="Proteomes" id="UP001642464">
    <property type="component" value="Unassembled WGS sequence"/>
</dbReference>
<accession>A0ABP0PBT2</accession>
<sequence>MEPPQEVVEFVLDARYGDDEAVQEALKAGVEVNGQSHGGSTALLMASANGHLEIVRCLLEARASADLANDAGNCPLHWASLNGHLEVVKALVATKANPNVCNEFGKRPFDEAFSKSYSEICEALASVTQFEEPEANDKEEEVQQESPVIVSIGNPVLEITAKVPQETLDKYGLQHGEALSGDEQKDMKHDQLLQELEKMEQAKYVAGGATQNSIRVAQWMLQEAKMTADLGCVGDDAYGRRLTEVCQQEGVVTRYMVDPARTSTCAVAIVDKKRTSVARPGAHEHYKVSHLKEPENFNLLKSAKIVYCSGSLLPVSVESVELASKVTEMSKSTYCLNLALVQMPSHRAVLEKALPYCDVLFGNQTEARAYAEAAGWETQDVDFIATRLSLVPMATKPPRQVVITQGAEPIVVAVRGVISRHEVVPLSEEQIVDSYGAGDAFVGGFLAAMARKHSIAACCQAGSYAAATVMQHWGCTFPAKPEYCL</sequence>
<organism evidence="1 2">
    <name type="scientific">Durusdinium trenchii</name>
    <dbReference type="NCBI Taxonomy" id="1381693"/>
    <lineage>
        <taxon>Eukaryota</taxon>
        <taxon>Sar</taxon>
        <taxon>Alveolata</taxon>
        <taxon>Dinophyceae</taxon>
        <taxon>Suessiales</taxon>
        <taxon>Symbiodiniaceae</taxon>
        <taxon>Durusdinium</taxon>
    </lineage>
</organism>
<dbReference type="InterPro" id="IPR001805">
    <property type="entry name" value="Adenokinase"/>
</dbReference>
<dbReference type="Pfam" id="PF12796">
    <property type="entry name" value="Ank_2"/>
    <property type="match status" value="1"/>
</dbReference>
<dbReference type="InterPro" id="IPR036770">
    <property type="entry name" value="Ankyrin_rpt-contain_sf"/>
</dbReference>
<dbReference type="Gene3D" id="3.30.1110.10">
    <property type="match status" value="1"/>
</dbReference>
<dbReference type="EMBL" id="CAXAMM010034559">
    <property type="protein sequence ID" value="CAK9073073.1"/>
    <property type="molecule type" value="Genomic_DNA"/>
</dbReference>
<dbReference type="InterPro" id="IPR002173">
    <property type="entry name" value="Carboh/pur_kinase_PfkB_CS"/>
</dbReference>
<dbReference type="CDD" id="cd01168">
    <property type="entry name" value="adenosine_kinase"/>
    <property type="match status" value="1"/>
</dbReference>
<dbReference type="Gene3D" id="1.25.40.20">
    <property type="entry name" value="Ankyrin repeat-containing domain"/>
    <property type="match status" value="2"/>
</dbReference>
<dbReference type="PRINTS" id="PR00989">
    <property type="entry name" value="ADENOKINASE"/>
</dbReference>
<dbReference type="InterPro" id="IPR002110">
    <property type="entry name" value="Ankyrin_rpt"/>
</dbReference>
<name>A0ABP0PBT2_9DINO</name>
<dbReference type="PROSITE" id="PS50297">
    <property type="entry name" value="ANK_REP_REGION"/>
    <property type="match status" value="2"/>
</dbReference>
<dbReference type="PANTHER" id="PTHR45769">
    <property type="entry name" value="ADENOSINE KINASE"/>
    <property type="match status" value="1"/>
</dbReference>
<keyword evidence="1" id="KW-0808">Transferase</keyword>
<comment type="caution">
    <text evidence="1">The sequence shown here is derived from an EMBL/GenBank/DDBJ whole genome shotgun (WGS) entry which is preliminary data.</text>
</comment>